<dbReference type="Gramene" id="TraesCS3B02G385300.1">
    <property type="protein sequence ID" value="TraesCS3B02G385300.1"/>
    <property type="gene ID" value="TraesCS3B02G385300"/>
</dbReference>
<dbReference type="SMR" id="A0A3B6FRW3"/>
<evidence type="ECO:0000313" key="3">
    <source>
        <dbReference type="Proteomes" id="UP000019116"/>
    </source>
</evidence>
<name>A0A3B6FRW3_WHEAT</name>
<dbReference type="STRING" id="4565.A0A3B6FRW3"/>
<accession>A0A3B6FRW3</accession>
<feature type="signal peptide" evidence="1">
    <location>
        <begin position="1"/>
        <end position="36"/>
    </location>
</feature>
<evidence type="ECO:0000313" key="2">
    <source>
        <dbReference type="EnsemblPlants" id="TraesCS3B02G385300.1"/>
    </source>
</evidence>
<dbReference type="AlphaFoldDB" id="A0A3B6FRW3"/>
<dbReference type="Proteomes" id="UP000019116">
    <property type="component" value="Chromosome 3B"/>
</dbReference>
<reference evidence="2" key="2">
    <citation type="submission" date="2018-10" db="UniProtKB">
        <authorList>
            <consortium name="EnsemblPlants"/>
        </authorList>
    </citation>
    <scope>IDENTIFICATION</scope>
</reference>
<organism evidence="2">
    <name type="scientific">Triticum aestivum</name>
    <name type="common">Wheat</name>
    <dbReference type="NCBI Taxonomy" id="4565"/>
    <lineage>
        <taxon>Eukaryota</taxon>
        <taxon>Viridiplantae</taxon>
        <taxon>Streptophyta</taxon>
        <taxon>Embryophyta</taxon>
        <taxon>Tracheophyta</taxon>
        <taxon>Spermatophyta</taxon>
        <taxon>Magnoliopsida</taxon>
        <taxon>Liliopsida</taxon>
        <taxon>Poales</taxon>
        <taxon>Poaceae</taxon>
        <taxon>BOP clade</taxon>
        <taxon>Pooideae</taxon>
        <taxon>Triticodae</taxon>
        <taxon>Triticeae</taxon>
        <taxon>Triticinae</taxon>
        <taxon>Triticum</taxon>
    </lineage>
</organism>
<dbReference type="EnsemblPlants" id="TraesCS3B02G385300.1">
    <property type="protein sequence ID" value="TraesCS3B02G385300.1"/>
    <property type="gene ID" value="TraesCS3B02G385300"/>
</dbReference>
<sequence length="138" mass="15267">MIVHLLFPLNCVFILLIKKHLILWLACCSSATASCAASSRAATMPAPRRRPLPLSTPFAARSRRRRSQSLVAALQVLPPLLPKGKVKEGACVVFLHLAARIVVSNLRKNAKKSFSETIKDMYPHYNERSGLLLCGFQT</sequence>
<reference evidence="2" key="1">
    <citation type="submission" date="2018-08" db="EMBL/GenBank/DDBJ databases">
        <authorList>
            <person name="Rossello M."/>
        </authorList>
    </citation>
    <scope>NUCLEOTIDE SEQUENCE [LARGE SCALE GENOMIC DNA]</scope>
    <source>
        <strain evidence="2">cv. Chinese Spring</strain>
    </source>
</reference>
<proteinExistence type="predicted"/>
<protein>
    <submittedName>
        <fullName evidence="2">Uncharacterized protein</fullName>
    </submittedName>
</protein>
<evidence type="ECO:0000256" key="1">
    <source>
        <dbReference type="SAM" id="SignalP"/>
    </source>
</evidence>
<dbReference type="Gramene" id="TraesCS3B03G0963700.1">
    <property type="protein sequence ID" value="TraesCS3B03G0963700.1.CDS"/>
    <property type="gene ID" value="TraesCS3B03G0963700"/>
</dbReference>
<keyword evidence="1" id="KW-0732">Signal</keyword>
<dbReference type="Gramene" id="TraesCLE_scaffold_081182_01G000200.1">
    <property type="protein sequence ID" value="TraesCLE_scaffold_081182_01G000200.1"/>
    <property type="gene ID" value="TraesCLE_scaffold_081182_01G000200"/>
</dbReference>
<feature type="chain" id="PRO_5017232084" evidence="1">
    <location>
        <begin position="37"/>
        <end position="138"/>
    </location>
</feature>
<keyword evidence="3" id="KW-1185">Reference proteome</keyword>